<dbReference type="RefSeq" id="WP_222837557.1">
    <property type="nucleotide sequence ID" value="NZ_CP011131.1"/>
</dbReference>
<accession>A0ABY3XEP4</accession>
<keyword evidence="2" id="KW-1185">Reference proteome</keyword>
<sequence length="86" mass="9638">MWAKNNFAHVVMIDNGWPPAYTEAACTFGGTKVFEAAAFQADVACEHRRRDDRYGSDWEEIADLLTESCRVLAPKNLAVLLDQFGD</sequence>
<reference evidence="1 2" key="1">
    <citation type="submission" date="2022-03" db="EMBL/GenBank/DDBJ databases">
        <title>Complete genome sequence of Lysobacter capsici VKM B-2533 and Lysobacter gummosus 10.1.1, promising sources of lytic agents.</title>
        <authorList>
            <person name="Tarlachkov S.V."/>
            <person name="Kudryakova I.V."/>
            <person name="Afoshin A.S."/>
            <person name="Leontyevskaya E.A."/>
            <person name="Leontyevskaya N.V."/>
        </authorList>
    </citation>
    <scope>NUCLEOTIDE SEQUENCE [LARGE SCALE GENOMIC DNA]</scope>
    <source>
        <strain evidence="1 2">10.1.1</strain>
    </source>
</reference>
<protein>
    <submittedName>
        <fullName evidence="1">Uncharacterized protein</fullName>
    </submittedName>
</protein>
<dbReference type="Proteomes" id="UP000829194">
    <property type="component" value="Chromosome"/>
</dbReference>
<organism evidence="1 2">
    <name type="scientific">Lysobacter gummosus</name>
    <dbReference type="NCBI Taxonomy" id="262324"/>
    <lineage>
        <taxon>Bacteria</taxon>
        <taxon>Pseudomonadati</taxon>
        <taxon>Pseudomonadota</taxon>
        <taxon>Gammaproteobacteria</taxon>
        <taxon>Lysobacterales</taxon>
        <taxon>Lysobacteraceae</taxon>
        <taxon>Lysobacter</taxon>
    </lineage>
</organism>
<dbReference type="EMBL" id="CP093547">
    <property type="protein sequence ID" value="UNP29946.1"/>
    <property type="molecule type" value="Genomic_DNA"/>
</dbReference>
<name>A0ABY3XEP4_9GAMM</name>
<evidence type="ECO:0000313" key="2">
    <source>
        <dbReference type="Proteomes" id="UP000829194"/>
    </source>
</evidence>
<evidence type="ECO:0000313" key="1">
    <source>
        <dbReference type="EMBL" id="UNP29946.1"/>
    </source>
</evidence>
<proteinExistence type="predicted"/>
<gene>
    <name evidence="1" type="ORF">MOV92_01265</name>
</gene>